<dbReference type="EMBL" id="BMNK01000007">
    <property type="protein sequence ID" value="GGP09293.1"/>
    <property type="molecule type" value="Genomic_DNA"/>
</dbReference>
<dbReference type="InterPro" id="IPR036890">
    <property type="entry name" value="HATPase_C_sf"/>
</dbReference>
<keyword evidence="3" id="KW-0902">Two-component regulatory system</keyword>
<keyword evidence="4" id="KW-0812">Transmembrane</keyword>
<dbReference type="CDD" id="cd16917">
    <property type="entry name" value="HATPase_UhpB-NarQ-NarX-like"/>
    <property type="match status" value="1"/>
</dbReference>
<keyword evidence="4" id="KW-0472">Membrane</keyword>
<evidence type="ECO:0000256" key="2">
    <source>
        <dbReference type="ARBA" id="ARBA00022777"/>
    </source>
</evidence>
<keyword evidence="4" id="KW-1133">Transmembrane helix</keyword>
<dbReference type="GO" id="GO:0016020">
    <property type="term" value="C:membrane"/>
    <property type="evidence" value="ECO:0007669"/>
    <property type="project" value="InterPro"/>
</dbReference>
<accession>A0A918E7E7</accession>
<dbReference type="PANTHER" id="PTHR24421:SF63">
    <property type="entry name" value="SENSOR HISTIDINE KINASE DESK"/>
    <property type="match status" value="1"/>
</dbReference>
<dbReference type="AlphaFoldDB" id="A0A918E7E7"/>
<comment type="caution">
    <text evidence="6">The sequence shown here is derived from an EMBL/GenBank/DDBJ whole genome shotgun (WGS) entry which is preliminary data.</text>
</comment>
<proteinExistence type="predicted"/>
<organism evidence="6 7">
    <name type="scientific">Nonomuraea glycinis</name>
    <dbReference type="NCBI Taxonomy" id="2047744"/>
    <lineage>
        <taxon>Bacteria</taxon>
        <taxon>Bacillati</taxon>
        <taxon>Actinomycetota</taxon>
        <taxon>Actinomycetes</taxon>
        <taxon>Streptosporangiales</taxon>
        <taxon>Streptosporangiaceae</taxon>
        <taxon>Nonomuraea</taxon>
    </lineage>
</organism>
<gene>
    <name evidence="6" type="ORF">GCM10012278_44410</name>
</gene>
<dbReference type="Gene3D" id="3.30.565.10">
    <property type="entry name" value="Histidine kinase-like ATPase, C-terminal domain"/>
    <property type="match status" value="1"/>
</dbReference>
<evidence type="ECO:0000256" key="3">
    <source>
        <dbReference type="ARBA" id="ARBA00023012"/>
    </source>
</evidence>
<evidence type="ECO:0000313" key="6">
    <source>
        <dbReference type="EMBL" id="GGP09293.1"/>
    </source>
</evidence>
<evidence type="ECO:0000256" key="1">
    <source>
        <dbReference type="ARBA" id="ARBA00022679"/>
    </source>
</evidence>
<reference evidence="6" key="2">
    <citation type="submission" date="2020-09" db="EMBL/GenBank/DDBJ databases">
        <authorList>
            <person name="Sun Q."/>
            <person name="Zhou Y."/>
        </authorList>
    </citation>
    <scope>NUCLEOTIDE SEQUENCE</scope>
    <source>
        <strain evidence="6">CGMCC 4.7430</strain>
    </source>
</reference>
<dbReference type="PANTHER" id="PTHR24421">
    <property type="entry name" value="NITRATE/NITRITE SENSOR PROTEIN NARX-RELATED"/>
    <property type="match status" value="1"/>
</dbReference>
<evidence type="ECO:0000313" key="7">
    <source>
        <dbReference type="Proteomes" id="UP000660745"/>
    </source>
</evidence>
<keyword evidence="2" id="KW-0418">Kinase</keyword>
<name>A0A918E7E7_9ACTN</name>
<dbReference type="InterPro" id="IPR050482">
    <property type="entry name" value="Sensor_HK_TwoCompSys"/>
</dbReference>
<dbReference type="SUPFAM" id="SSF55874">
    <property type="entry name" value="ATPase domain of HSP90 chaperone/DNA topoisomerase II/histidine kinase"/>
    <property type="match status" value="1"/>
</dbReference>
<dbReference type="Proteomes" id="UP000660745">
    <property type="component" value="Unassembled WGS sequence"/>
</dbReference>
<feature type="transmembrane region" description="Helical" evidence="4">
    <location>
        <begin position="18"/>
        <end position="40"/>
    </location>
</feature>
<feature type="transmembrane region" description="Helical" evidence="4">
    <location>
        <begin position="94"/>
        <end position="112"/>
    </location>
</feature>
<feature type="domain" description="Signal transduction histidine kinase subgroup 3 dimerisation and phosphoacceptor" evidence="5">
    <location>
        <begin position="157"/>
        <end position="218"/>
    </location>
</feature>
<dbReference type="GO" id="GO:0046983">
    <property type="term" value="F:protein dimerization activity"/>
    <property type="evidence" value="ECO:0007669"/>
    <property type="project" value="InterPro"/>
</dbReference>
<dbReference type="Gene3D" id="1.20.5.1930">
    <property type="match status" value="1"/>
</dbReference>
<evidence type="ECO:0000259" key="5">
    <source>
        <dbReference type="Pfam" id="PF07730"/>
    </source>
</evidence>
<protein>
    <recommendedName>
        <fullName evidence="5">Signal transduction histidine kinase subgroup 3 dimerisation and phosphoacceptor domain-containing protein</fullName>
    </recommendedName>
</protein>
<feature type="transmembrane region" description="Helical" evidence="4">
    <location>
        <begin position="47"/>
        <end position="64"/>
    </location>
</feature>
<reference evidence="6" key="1">
    <citation type="journal article" date="2014" name="Int. J. Syst. Evol. Microbiol.">
        <title>Complete genome sequence of Corynebacterium casei LMG S-19264T (=DSM 44701T), isolated from a smear-ripened cheese.</title>
        <authorList>
            <consortium name="US DOE Joint Genome Institute (JGI-PGF)"/>
            <person name="Walter F."/>
            <person name="Albersmeier A."/>
            <person name="Kalinowski J."/>
            <person name="Ruckert C."/>
        </authorList>
    </citation>
    <scope>NUCLEOTIDE SEQUENCE</scope>
    <source>
        <strain evidence="6">CGMCC 4.7430</strain>
    </source>
</reference>
<keyword evidence="1" id="KW-0808">Transferase</keyword>
<dbReference type="Pfam" id="PF07730">
    <property type="entry name" value="HisKA_3"/>
    <property type="match status" value="1"/>
</dbReference>
<sequence length="346" mass="37494">MAGTPALTVPVQRELATSGYVCAGSAVLFILLAVHARFVLRMLAREGVGWGLVAVQAGVTYLPLPFVGAAWTPVVGLLSGVLLLAAHEVRSFTVAALAVACGPVLLAAPSVALTHAGWAVTAPLLGLVEYSLVSLAAQADRLSATRSDVIHRAVVQERRRFTRDLHDLVGHRLTVLVLKAHLIQRLVRERDEKAGQEVDETLALLRVLAADVRAVAHGEQRSSLETELNSARALLESVGIRCQMRVSCRDLPREVAEALTHGLREGVTNVLRHATARECTIQLLDRERLVSLSISNDGVLQQYRLRDRGQGLINLTERVAVLGGRLQATALHGERFLFALHIPRNQ</sequence>
<dbReference type="GO" id="GO:0000155">
    <property type="term" value="F:phosphorelay sensor kinase activity"/>
    <property type="evidence" value="ECO:0007669"/>
    <property type="project" value="InterPro"/>
</dbReference>
<dbReference type="InterPro" id="IPR011712">
    <property type="entry name" value="Sig_transdc_His_kin_sub3_dim/P"/>
</dbReference>
<keyword evidence="7" id="KW-1185">Reference proteome</keyword>
<evidence type="ECO:0000256" key="4">
    <source>
        <dbReference type="SAM" id="Phobius"/>
    </source>
</evidence>
<feature type="transmembrane region" description="Helical" evidence="4">
    <location>
        <begin position="70"/>
        <end position="87"/>
    </location>
</feature>